<evidence type="ECO:0000313" key="4">
    <source>
        <dbReference type="Proteomes" id="UP001148018"/>
    </source>
</evidence>
<reference evidence="3" key="1">
    <citation type="submission" date="2022-07" db="EMBL/GenBank/DDBJ databases">
        <title>Chromosome-level genome of Muraenolepis orangiensis.</title>
        <authorList>
            <person name="Kim J."/>
        </authorList>
    </citation>
    <scope>NUCLEOTIDE SEQUENCE</scope>
    <source>
        <strain evidence="3">KU_S4_2022</strain>
        <tissue evidence="3">Muscle</tissue>
    </source>
</reference>
<evidence type="ECO:0000313" key="3">
    <source>
        <dbReference type="EMBL" id="KAJ3586141.1"/>
    </source>
</evidence>
<dbReference type="InterPro" id="IPR000477">
    <property type="entry name" value="RT_dom"/>
</dbReference>
<dbReference type="InterPro" id="IPR052560">
    <property type="entry name" value="RdDP_mobile_element"/>
</dbReference>
<dbReference type="PANTHER" id="PTHR36688:SF1">
    <property type="entry name" value="ENDONUCLEASE_EXONUCLEASE_PHOSPHATASE DOMAIN-CONTAINING PROTEIN"/>
    <property type="match status" value="1"/>
</dbReference>
<dbReference type="Proteomes" id="UP001148018">
    <property type="component" value="Unassembled WGS sequence"/>
</dbReference>
<name>A0A9Q0DEC4_9TELE</name>
<gene>
    <name evidence="3" type="ORF">NHX12_012542</name>
</gene>
<feature type="region of interest" description="Disordered" evidence="1">
    <location>
        <begin position="143"/>
        <end position="183"/>
    </location>
</feature>
<dbReference type="AlphaFoldDB" id="A0A9Q0DEC4"/>
<sequence>MSKLKPGKSPGRDNIHPEFVIHQSTTTSGWLCAFYTSCYQRLKLPKTWRRASVIALPKPNKPAEDPKSYRPISLLCVPFKILERMIHSRIEPVVDSQLPREQAGFRRGRSTADQVTLLCQDIEDSFQNNEKAGVVYLDAEHRVAPGTPPEAAEDNTGPPHGEVYHGDTFQPQLHPPDQQWPVQ</sequence>
<dbReference type="EMBL" id="JANIIK010000117">
    <property type="protein sequence ID" value="KAJ3586141.1"/>
    <property type="molecule type" value="Genomic_DNA"/>
</dbReference>
<dbReference type="InterPro" id="IPR043502">
    <property type="entry name" value="DNA/RNA_pol_sf"/>
</dbReference>
<dbReference type="OrthoDB" id="416454at2759"/>
<protein>
    <recommendedName>
        <fullName evidence="2">Reverse transcriptase domain-containing protein</fullName>
    </recommendedName>
</protein>
<dbReference type="PANTHER" id="PTHR36688">
    <property type="entry name" value="ENDO/EXONUCLEASE/PHOSPHATASE DOMAIN-CONTAINING PROTEIN"/>
    <property type="match status" value="1"/>
</dbReference>
<keyword evidence="4" id="KW-1185">Reference proteome</keyword>
<evidence type="ECO:0000256" key="1">
    <source>
        <dbReference type="SAM" id="MobiDB-lite"/>
    </source>
</evidence>
<accession>A0A9Q0DEC4</accession>
<dbReference type="Pfam" id="PF00078">
    <property type="entry name" value="RVT_1"/>
    <property type="match status" value="1"/>
</dbReference>
<comment type="caution">
    <text evidence="3">The sequence shown here is derived from an EMBL/GenBank/DDBJ whole genome shotgun (WGS) entry which is preliminary data.</text>
</comment>
<dbReference type="SUPFAM" id="SSF56672">
    <property type="entry name" value="DNA/RNA polymerases"/>
    <property type="match status" value="1"/>
</dbReference>
<proteinExistence type="predicted"/>
<organism evidence="3 4">
    <name type="scientific">Muraenolepis orangiensis</name>
    <name type="common">Patagonian moray cod</name>
    <dbReference type="NCBI Taxonomy" id="630683"/>
    <lineage>
        <taxon>Eukaryota</taxon>
        <taxon>Metazoa</taxon>
        <taxon>Chordata</taxon>
        <taxon>Craniata</taxon>
        <taxon>Vertebrata</taxon>
        <taxon>Euteleostomi</taxon>
        <taxon>Actinopterygii</taxon>
        <taxon>Neopterygii</taxon>
        <taxon>Teleostei</taxon>
        <taxon>Neoteleostei</taxon>
        <taxon>Acanthomorphata</taxon>
        <taxon>Zeiogadaria</taxon>
        <taxon>Gadariae</taxon>
        <taxon>Gadiformes</taxon>
        <taxon>Muraenolepidoidei</taxon>
        <taxon>Muraenolepididae</taxon>
        <taxon>Muraenolepis</taxon>
    </lineage>
</organism>
<evidence type="ECO:0000259" key="2">
    <source>
        <dbReference type="Pfam" id="PF00078"/>
    </source>
</evidence>
<feature type="domain" description="Reverse transcriptase" evidence="2">
    <location>
        <begin position="57"/>
        <end position="139"/>
    </location>
</feature>